<dbReference type="PANTHER" id="PTHR43445:SF1">
    <property type="entry name" value="PGA SYNTHASE CAPB"/>
    <property type="match status" value="1"/>
</dbReference>
<dbReference type="EMBL" id="QEKW01000030">
    <property type="protein sequence ID" value="PVY96364.1"/>
    <property type="molecule type" value="Genomic_DNA"/>
</dbReference>
<dbReference type="RefSeq" id="WP_116711363.1">
    <property type="nucleotide sequence ID" value="NZ_QEKW01000030.1"/>
</dbReference>
<dbReference type="InterPro" id="IPR050061">
    <property type="entry name" value="MurCDEF_pg_biosynth"/>
</dbReference>
<sequence>MSAALVSLAILGALAVGLLLYWRIAVVGHHGRLDQLDVRVHVNGIRGKSTVTRLVAGVLREGGLVTVAKTTGSAARIIERDGEELPIYRRGAATINEQLDVVAAHVTRDVEALVIECMAVRPLYQQYSQDYMVRSDITVITNVREDHQEEMGETLEEIADSLSMTIPRDGVLITAEDREHLRDRLRRNAEARGSRLVYADPAIVDDEDMRGFDYLQFKENVAIGLTIARLVGIRRQEALRGMWKSVPDVGVVRLRTYDVNGKRILWVPMFAANDRESVVLTFERLQPMFPAGSTVIGILNNRRDRGRRAELFAHMVPNDLAPYLDHVVTFGAYEEQVTRIMTNEGYPCERIHQLGETVSPSLERILAEIAALVPGRDGVLLGMVNIHTDQAELLLEHFDHLRGTGQRSELEESRDPARMPAGVIRLRRQAARRGGHADRA</sequence>
<gene>
    <name evidence="2" type="ORF">C8D89_13014</name>
</gene>
<organism evidence="2 3">
    <name type="scientific">Actinomycetospora cinnamomea</name>
    <dbReference type="NCBI Taxonomy" id="663609"/>
    <lineage>
        <taxon>Bacteria</taxon>
        <taxon>Bacillati</taxon>
        <taxon>Actinomycetota</taxon>
        <taxon>Actinomycetes</taxon>
        <taxon>Pseudonocardiales</taxon>
        <taxon>Pseudonocardiaceae</taxon>
        <taxon>Actinomycetospora</taxon>
    </lineage>
</organism>
<dbReference type="InterPro" id="IPR036565">
    <property type="entry name" value="Mur-like_cat_sf"/>
</dbReference>
<accession>A0A2U1E8T4</accession>
<protein>
    <submittedName>
        <fullName evidence="2">Poly-gamma-glutamate synthase PgsB/CapB</fullName>
    </submittedName>
</protein>
<dbReference type="GO" id="GO:0016881">
    <property type="term" value="F:acid-amino acid ligase activity"/>
    <property type="evidence" value="ECO:0007669"/>
    <property type="project" value="InterPro"/>
</dbReference>
<evidence type="ECO:0000313" key="3">
    <source>
        <dbReference type="Proteomes" id="UP000245639"/>
    </source>
</evidence>
<dbReference type="OrthoDB" id="2884at2"/>
<dbReference type="SUPFAM" id="SSF53623">
    <property type="entry name" value="MurD-like peptide ligases, catalytic domain"/>
    <property type="match status" value="1"/>
</dbReference>
<dbReference type="InterPro" id="IPR008337">
    <property type="entry name" value="Capsule_biosynth_CapB"/>
</dbReference>
<comment type="caution">
    <text evidence="2">The sequence shown here is derived from an EMBL/GenBank/DDBJ whole genome shotgun (WGS) entry which is preliminary data.</text>
</comment>
<evidence type="ECO:0000259" key="1">
    <source>
        <dbReference type="Pfam" id="PF08245"/>
    </source>
</evidence>
<dbReference type="GO" id="GO:0045227">
    <property type="term" value="P:capsule polysaccharide biosynthetic process"/>
    <property type="evidence" value="ECO:0007669"/>
    <property type="project" value="InterPro"/>
</dbReference>
<dbReference type="Pfam" id="PF08245">
    <property type="entry name" value="Mur_ligase_M"/>
    <property type="match status" value="1"/>
</dbReference>
<dbReference type="Proteomes" id="UP000245639">
    <property type="component" value="Unassembled WGS sequence"/>
</dbReference>
<dbReference type="AlphaFoldDB" id="A0A2U1E8T4"/>
<feature type="domain" description="Mur ligase central" evidence="1">
    <location>
        <begin position="44"/>
        <end position="191"/>
    </location>
</feature>
<dbReference type="GO" id="GO:0016020">
    <property type="term" value="C:membrane"/>
    <property type="evidence" value="ECO:0007669"/>
    <property type="project" value="InterPro"/>
</dbReference>
<reference evidence="2 3" key="1">
    <citation type="submission" date="2018-04" db="EMBL/GenBank/DDBJ databases">
        <title>Genomic Encyclopedia of Type Strains, Phase IV (KMG-IV): sequencing the most valuable type-strain genomes for metagenomic binning, comparative biology and taxonomic classification.</title>
        <authorList>
            <person name="Goeker M."/>
        </authorList>
    </citation>
    <scope>NUCLEOTIDE SEQUENCE [LARGE SCALE GENOMIC DNA]</scope>
    <source>
        <strain evidence="2 3">DSM 45771</strain>
    </source>
</reference>
<dbReference type="PANTHER" id="PTHR43445">
    <property type="entry name" value="UDP-N-ACETYLMURAMATE--L-ALANINE LIGASE-RELATED"/>
    <property type="match status" value="1"/>
</dbReference>
<dbReference type="NCBIfam" id="TIGR04012">
    <property type="entry name" value="poly_gGlu_PgsB"/>
    <property type="match status" value="1"/>
</dbReference>
<dbReference type="PRINTS" id="PR01758">
    <property type="entry name" value="CAPSULEPROTB"/>
</dbReference>
<dbReference type="GO" id="GO:0005524">
    <property type="term" value="F:ATP binding"/>
    <property type="evidence" value="ECO:0007669"/>
    <property type="project" value="InterPro"/>
</dbReference>
<dbReference type="InterPro" id="IPR013221">
    <property type="entry name" value="Mur_ligase_cen"/>
</dbReference>
<dbReference type="Gene3D" id="3.40.1190.10">
    <property type="entry name" value="Mur-like, catalytic domain"/>
    <property type="match status" value="1"/>
</dbReference>
<keyword evidence="3" id="KW-1185">Reference proteome</keyword>
<name>A0A2U1E8T4_9PSEU</name>
<proteinExistence type="predicted"/>
<evidence type="ECO:0000313" key="2">
    <source>
        <dbReference type="EMBL" id="PVY96364.1"/>
    </source>
</evidence>